<feature type="region of interest" description="Disordered" evidence="1">
    <location>
        <begin position="1"/>
        <end position="20"/>
    </location>
</feature>
<feature type="transmembrane region" description="Helical" evidence="2">
    <location>
        <begin position="493"/>
        <end position="512"/>
    </location>
</feature>
<keyword evidence="2" id="KW-0812">Transmembrane</keyword>
<dbReference type="AlphaFoldDB" id="A0AAJ0B908"/>
<protein>
    <submittedName>
        <fullName evidence="3">Uncharacterized protein</fullName>
    </submittedName>
</protein>
<reference evidence="3" key="1">
    <citation type="submission" date="2023-06" db="EMBL/GenBank/DDBJ databases">
        <title>Genome-scale phylogeny and comparative genomics of the fungal order Sordariales.</title>
        <authorList>
            <consortium name="Lawrence Berkeley National Laboratory"/>
            <person name="Hensen N."/>
            <person name="Bonometti L."/>
            <person name="Westerberg I."/>
            <person name="Brannstrom I.O."/>
            <person name="Guillou S."/>
            <person name="Cros-Aarteil S."/>
            <person name="Calhoun S."/>
            <person name="Haridas S."/>
            <person name="Kuo A."/>
            <person name="Mondo S."/>
            <person name="Pangilinan J."/>
            <person name="Riley R."/>
            <person name="Labutti K."/>
            <person name="Andreopoulos B."/>
            <person name="Lipzen A."/>
            <person name="Chen C."/>
            <person name="Yanf M."/>
            <person name="Daum C."/>
            <person name="Ng V."/>
            <person name="Clum A."/>
            <person name="Steindorff A."/>
            <person name="Ohm R."/>
            <person name="Martin F."/>
            <person name="Silar P."/>
            <person name="Natvig D."/>
            <person name="Lalanne C."/>
            <person name="Gautier V."/>
            <person name="Ament-Velasquez S.L."/>
            <person name="Kruys A."/>
            <person name="Hutchinson M.I."/>
            <person name="Powell A.J."/>
            <person name="Barry K."/>
            <person name="Miller A.N."/>
            <person name="Grigoriev I.V."/>
            <person name="Debuchy R."/>
            <person name="Gladieux P."/>
            <person name="Thoren M.H."/>
            <person name="Johannesson H."/>
        </authorList>
    </citation>
    <scope>NUCLEOTIDE SEQUENCE</scope>
    <source>
        <strain evidence="3">PSN4</strain>
    </source>
</reference>
<evidence type="ECO:0000256" key="2">
    <source>
        <dbReference type="SAM" id="Phobius"/>
    </source>
</evidence>
<gene>
    <name evidence="3" type="ORF">QBC47DRAFT_385170</name>
</gene>
<name>A0AAJ0B908_9PEZI</name>
<keyword evidence="4" id="KW-1185">Reference proteome</keyword>
<evidence type="ECO:0000313" key="4">
    <source>
        <dbReference type="Proteomes" id="UP001239445"/>
    </source>
</evidence>
<proteinExistence type="predicted"/>
<dbReference type="EMBL" id="MU839836">
    <property type="protein sequence ID" value="KAK1753901.1"/>
    <property type="molecule type" value="Genomic_DNA"/>
</dbReference>
<evidence type="ECO:0000313" key="3">
    <source>
        <dbReference type="EMBL" id="KAK1753901.1"/>
    </source>
</evidence>
<feature type="compositionally biased region" description="Polar residues" evidence="1">
    <location>
        <begin position="1"/>
        <end position="12"/>
    </location>
</feature>
<accession>A0AAJ0B908</accession>
<dbReference type="Proteomes" id="UP001239445">
    <property type="component" value="Unassembled WGS sequence"/>
</dbReference>
<keyword evidence="2" id="KW-0472">Membrane</keyword>
<evidence type="ECO:0000256" key="1">
    <source>
        <dbReference type="SAM" id="MobiDB-lite"/>
    </source>
</evidence>
<keyword evidence="2" id="KW-1133">Transmembrane helix</keyword>
<sequence>MTSPRIMTSSATAIHEPHHAEKDHEVGLAVWEAALSPAHNTETAFFDMLSNQDEEERTAGRAALWSFYDDGEVKPTEYTNAADFQAALSWSRPNSEVRQLVVLEGLAYDWIDALRRYCFVPPHFFALHRAHPDWHHDGRARAPVGQSPLHHFVLSYDQYHQIEFTADNSKEEPIFYLRGAASRTISMVEDDSKKLEPKSWIHEIRRPKKKKEMPINIAISEHLVSYWGADHEFGGWTAVILVDPPRWGDPTEAVYYRTQKEDDPRHSDVHWARCKGTFADIRPLPRVSGLHDRIPIGKCMFDDIVHLGEVNYIPRNVWDATRTCRRLVLAHTAARVQKIFSDAYDLKMISALNLDLEDIASFNFKNFDERAWNLKWEGRRFTRLWERREDLELIRFKLRFNIKMIESVTPSDKEVSEPGKSGKGVENRTLIREQLQDQRDLDGWKELDRNAEYIEQMIQRATDSYLQTVAACEAFYSSIQATFIGRITKMATVFVPVSLVAAIFSMAGDFAAGSPKFWLFWAISMPIAVALICWMFGLDTVKKVRKQFKKLKRRAPAPVPFETRPVTEISAPPEAATSYFRPRRLWTVTKATRGVEDVEGGEPEEEA</sequence>
<feature type="transmembrane region" description="Helical" evidence="2">
    <location>
        <begin position="518"/>
        <end position="541"/>
    </location>
</feature>
<organism evidence="3 4">
    <name type="scientific">Echria macrotheca</name>
    <dbReference type="NCBI Taxonomy" id="438768"/>
    <lineage>
        <taxon>Eukaryota</taxon>
        <taxon>Fungi</taxon>
        <taxon>Dikarya</taxon>
        <taxon>Ascomycota</taxon>
        <taxon>Pezizomycotina</taxon>
        <taxon>Sordariomycetes</taxon>
        <taxon>Sordariomycetidae</taxon>
        <taxon>Sordariales</taxon>
        <taxon>Schizotheciaceae</taxon>
        <taxon>Echria</taxon>
    </lineage>
</organism>
<comment type="caution">
    <text evidence="3">The sequence shown here is derived from an EMBL/GenBank/DDBJ whole genome shotgun (WGS) entry which is preliminary data.</text>
</comment>